<evidence type="ECO:0000256" key="1">
    <source>
        <dbReference type="ARBA" id="ARBA00022729"/>
    </source>
</evidence>
<reference evidence="3 4" key="1">
    <citation type="journal article" date="2019" name="Int. J. Syst. Evol. Microbiol.">
        <title>The Global Catalogue of Microorganisms (GCM) 10K type strain sequencing project: providing services to taxonomists for standard genome sequencing and annotation.</title>
        <authorList>
            <consortium name="The Broad Institute Genomics Platform"/>
            <consortium name="The Broad Institute Genome Sequencing Center for Infectious Disease"/>
            <person name="Wu L."/>
            <person name="Ma J."/>
        </authorList>
    </citation>
    <scope>NUCLEOTIDE SEQUENCE [LARGE SCALE GENOMIC DNA]</scope>
    <source>
        <strain evidence="3 4">JCM 16082</strain>
    </source>
</reference>
<dbReference type="EMBL" id="BAAAFG010000012">
    <property type="protein sequence ID" value="GAA0871812.1"/>
    <property type="molecule type" value="Genomic_DNA"/>
</dbReference>
<feature type="chain" id="PRO_5046927275" evidence="2">
    <location>
        <begin position="27"/>
        <end position="218"/>
    </location>
</feature>
<feature type="signal peptide" evidence="2">
    <location>
        <begin position="1"/>
        <end position="26"/>
    </location>
</feature>
<sequence length="218" mass="25165">MNKIFTMKKVLIVMTLCLGFSFIGNAQNAKTLLDEVSQKVKSYENITIDFKYILENNAENIKQESNGKVCLEGEKYRLELMGVTQLFDGKKIYSIMPEDEEINISSYSEANETSITPSKMLTFYEDGYSYTMDKSENIKGRMIQFIKLVPIDSNAEVDYVMLGIDKQTKHIYTLTQAQEDGTNVIIKVNSFKTDQPMPNQMFTFEEAKYPDYYINRLD</sequence>
<dbReference type="SUPFAM" id="SSF89392">
    <property type="entry name" value="Prokaryotic lipoproteins and lipoprotein localization factors"/>
    <property type="match status" value="1"/>
</dbReference>
<dbReference type="InterPro" id="IPR029046">
    <property type="entry name" value="LolA/LolB/LppX"/>
</dbReference>
<dbReference type="CDD" id="cd16325">
    <property type="entry name" value="LolA"/>
    <property type="match status" value="1"/>
</dbReference>
<dbReference type="Proteomes" id="UP001500507">
    <property type="component" value="Unassembled WGS sequence"/>
</dbReference>
<organism evidence="3 4">
    <name type="scientific">Gangjinia marincola</name>
    <dbReference type="NCBI Taxonomy" id="578463"/>
    <lineage>
        <taxon>Bacteria</taxon>
        <taxon>Pseudomonadati</taxon>
        <taxon>Bacteroidota</taxon>
        <taxon>Flavobacteriia</taxon>
        <taxon>Flavobacteriales</taxon>
        <taxon>Flavobacteriaceae</taxon>
        <taxon>Gangjinia</taxon>
    </lineage>
</organism>
<dbReference type="Gene3D" id="2.50.20.10">
    <property type="entry name" value="Lipoprotein localisation LolA/LolB/LppX"/>
    <property type="match status" value="1"/>
</dbReference>
<keyword evidence="1 2" id="KW-0732">Signal</keyword>
<evidence type="ECO:0000256" key="2">
    <source>
        <dbReference type="SAM" id="SignalP"/>
    </source>
</evidence>
<comment type="caution">
    <text evidence="3">The sequence shown here is derived from an EMBL/GenBank/DDBJ whole genome shotgun (WGS) entry which is preliminary data.</text>
</comment>
<accession>A0ABN1MF90</accession>
<dbReference type="InterPro" id="IPR004564">
    <property type="entry name" value="OM_lipoprot_carrier_LolA-like"/>
</dbReference>
<dbReference type="Pfam" id="PF16584">
    <property type="entry name" value="LolA_2"/>
    <property type="match status" value="1"/>
</dbReference>
<protein>
    <submittedName>
        <fullName evidence="3">Outer membrane lipoprotein carrier protein LolA</fullName>
    </submittedName>
</protein>
<keyword evidence="3" id="KW-0449">Lipoprotein</keyword>
<proteinExistence type="predicted"/>
<evidence type="ECO:0000313" key="3">
    <source>
        <dbReference type="EMBL" id="GAA0871812.1"/>
    </source>
</evidence>
<gene>
    <name evidence="3" type="ORF">GCM10009117_09580</name>
</gene>
<evidence type="ECO:0000313" key="4">
    <source>
        <dbReference type="Proteomes" id="UP001500507"/>
    </source>
</evidence>
<keyword evidence="4" id="KW-1185">Reference proteome</keyword>
<name>A0ABN1MF90_9FLAO</name>